<proteinExistence type="predicted"/>
<evidence type="ECO:0008006" key="3">
    <source>
        <dbReference type="Google" id="ProtNLM"/>
    </source>
</evidence>
<evidence type="ECO:0000313" key="2">
    <source>
        <dbReference type="Proteomes" id="UP001596083"/>
    </source>
</evidence>
<accession>A0ABW0YYJ8</accession>
<sequence length="155" mass="16519">MSSKKTAVLVTAGVVAATGVLAVVAVPAAADWFGKRHEQASSYATGAEAKSERASVPRWLPDDAKSVRYVMRTTGGDRLLKATLPSTELPAECRPATTDGAKKPDLSASWFPLDAQGQATARCGAYYAYMTDTTLYAWQDDKDWQDANRSGTAGQ</sequence>
<organism evidence="1 2">
    <name type="scientific">Streptomyces gamaensis</name>
    <dbReference type="NCBI Taxonomy" id="1763542"/>
    <lineage>
        <taxon>Bacteria</taxon>
        <taxon>Bacillati</taxon>
        <taxon>Actinomycetota</taxon>
        <taxon>Actinomycetes</taxon>
        <taxon>Kitasatosporales</taxon>
        <taxon>Streptomycetaceae</taxon>
        <taxon>Streptomyces</taxon>
    </lineage>
</organism>
<name>A0ABW0YYJ8_9ACTN</name>
<evidence type="ECO:0000313" key="1">
    <source>
        <dbReference type="EMBL" id="MFC5720488.1"/>
    </source>
</evidence>
<reference evidence="2" key="1">
    <citation type="journal article" date="2019" name="Int. J. Syst. Evol. Microbiol.">
        <title>The Global Catalogue of Microorganisms (GCM) 10K type strain sequencing project: providing services to taxonomists for standard genome sequencing and annotation.</title>
        <authorList>
            <consortium name="The Broad Institute Genomics Platform"/>
            <consortium name="The Broad Institute Genome Sequencing Center for Infectious Disease"/>
            <person name="Wu L."/>
            <person name="Ma J."/>
        </authorList>
    </citation>
    <scope>NUCLEOTIDE SEQUENCE [LARGE SCALE GENOMIC DNA]</scope>
    <source>
        <strain evidence="2">CGMCC 4.7304</strain>
    </source>
</reference>
<dbReference type="RefSeq" id="WP_390315635.1">
    <property type="nucleotide sequence ID" value="NZ_JBHSPB010000005.1"/>
</dbReference>
<dbReference type="EMBL" id="JBHSPB010000005">
    <property type="protein sequence ID" value="MFC5720488.1"/>
    <property type="molecule type" value="Genomic_DNA"/>
</dbReference>
<comment type="caution">
    <text evidence="1">The sequence shown here is derived from an EMBL/GenBank/DDBJ whole genome shotgun (WGS) entry which is preliminary data.</text>
</comment>
<dbReference type="Proteomes" id="UP001596083">
    <property type="component" value="Unassembled WGS sequence"/>
</dbReference>
<protein>
    <recommendedName>
        <fullName evidence="3">Lipoprotein</fullName>
    </recommendedName>
</protein>
<gene>
    <name evidence="1" type="ORF">ACFP1Z_09980</name>
</gene>
<keyword evidence="2" id="KW-1185">Reference proteome</keyword>